<keyword evidence="3" id="KW-1185">Reference proteome</keyword>
<dbReference type="Gene3D" id="2.30.110.10">
    <property type="entry name" value="Electron Transport, Fmn-binding Protein, Chain A"/>
    <property type="match status" value="1"/>
</dbReference>
<dbReference type="Proteomes" id="UP001649230">
    <property type="component" value="Chromosome"/>
</dbReference>
<evidence type="ECO:0000313" key="2">
    <source>
        <dbReference type="EMBL" id="UJF35905.1"/>
    </source>
</evidence>
<proteinExistence type="predicted"/>
<dbReference type="InterPro" id="IPR012349">
    <property type="entry name" value="Split_barrel_FMN-bd"/>
</dbReference>
<evidence type="ECO:0000259" key="1">
    <source>
        <dbReference type="Pfam" id="PF01243"/>
    </source>
</evidence>
<evidence type="ECO:0000313" key="3">
    <source>
        <dbReference type="Proteomes" id="UP001649230"/>
    </source>
</evidence>
<dbReference type="PANTHER" id="PTHR42815:SF2">
    <property type="entry name" value="FAD-BINDING, PUTATIVE (AFU_ORTHOLOGUE AFUA_6G07600)-RELATED"/>
    <property type="match status" value="1"/>
</dbReference>
<feature type="domain" description="Pyridoxamine 5'-phosphate oxidase N-terminal" evidence="1">
    <location>
        <begin position="36"/>
        <end position="141"/>
    </location>
</feature>
<sequence>MKESLPFGHLVQSEQELRELLGYPGKLAGNKIIRHLDQHCRDFIAQSPFVVVSTADSDGNCDASPRGDAPGFVSVLDDQHLVIPERPGNRKMDSMLNLLSSPKIGLIFLIPGLGETLRVNGRGFIIRDASILESMSAHGKVPLLGIGVQVEECYIHCAKALLRSKLWDPASWLEKSELPTVSKILADHVKLENEVVTAEDIDRSLEESYTQRLY</sequence>
<dbReference type="Pfam" id="PF01243">
    <property type="entry name" value="PNPOx_N"/>
    <property type="match status" value="1"/>
</dbReference>
<organism evidence="2 3">
    <name type="scientific">Paenibacillus hexagrammi</name>
    <dbReference type="NCBI Taxonomy" id="2908839"/>
    <lineage>
        <taxon>Bacteria</taxon>
        <taxon>Bacillati</taxon>
        <taxon>Bacillota</taxon>
        <taxon>Bacilli</taxon>
        <taxon>Bacillales</taxon>
        <taxon>Paenibacillaceae</taxon>
        <taxon>Paenibacillus</taxon>
    </lineage>
</organism>
<dbReference type="InterPro" id="IPR024029">
    <property type="entry name" value="Pyridox_Oxase_FMN-dep"/>
</dbReference>
<dbReference type="PANTHER" id="PTHR42815">
    <property type="entry name" value="FAD-BINDING, PUTATIVE (AFU_ORTHOLOGUE AFUA_6G07600)-RELATED"/>
    <property type="match status" value="1"/>
</dbReference>
<gene>
    <name evidence="2" type="ORF">L0M14_12955</name>
</gene>
<reference evidence="2 3" key="1">
    <citation type="journal article" date="2024" name="Int. J. Syst. Evol. Microbiol.">
        <title>Paenibacillus hexagrammi sp. nov., a novel bacterium isolated from the gut content of Hexagrammos agrammus.</title>
        <authorList>
            <person name="Jung H.K."/>
            <person name="Kim D.G."/>
            <person name="Zin H."/>
            <person name="Park J."/>
            <person name="Jung H."/>
            <person name="Kim Y.O."/>
            <person name="Kong H.J."/>
            <person name="Kim J.W."/>
            <person name="Kim Y.S."/>
        </authorList>
    </citation>
    <scope>NUCLEOTIDE SEQUENCE [LARGE SCALE GENOMIC DNA]</scope>
    <source>
        <strain evidence="2 3">YPD9-1</strain>
    </source>
</reference>
<dbReference type="EMBL" id="CP090978">
    <property type="protein sequence ID" value="UJF35905.1"/>
    <property type="molecule type" value="Genomic_DNA"/>
</dbReference>
<accession>A0ABY3SS09</accession>
<name>A0ABY3SS09_9BACL</name>
<dbReference type="InterPro" id="IPR011576">
    <property type="entry name" value="Pyridox_Oxase_N"/>
</dbReference>
<dbReference type="SUPFAM" id="SSF50475">
    <property type="entry name" value="FMN-binding split barrel"/>
    <property type="match status" value="1"/>
</dbReference>
<dbReference type="NCBIfam" id="TIGR04025">
    <property type="entry name" value="PPOX_FMN_DR2398"/>
    <property type="match status" value="1"/>
</dbReference>
<dbReference type="RefSeq" id="WP_235122461.1">
    <property type="nucleotide sequence ID" value="NZ_CP090978.1"/>
</dbReference>
<protein>
    <submittedName>
        <fullName evidence="2">Pyridoxamine 5'-phosphate oxidase family protein</fullName>
    </submittedName>
</protein>